<dbReference type="Pfam" id="PF02108">
    <property type="entry name" value="FliH"/>
    <property type="match status" value="1"/>
</dbReference>
<comment type="caution">
    <text evidence="9">The sequence shown here is derived from an EMBL/GenBank/DDBJ whole genome shotgun (WGS) entry which is preliminary data.</text>
</comment>
<evidence type="ECO:0000256" key="6">
    <source>
        <dbReference type="ARBA" id="ARBA00023225"/>
    </source>
</evidence>
<keyword evidence="9" id="KW-0282">Flagellum</keyword>
<dbReference type="EMBL" id="JAUBDI010000001">
    <property type="protein sequence ID" value="MDW0111782.1"/>
    <property type="molecule type" value="Genomic_DNA"/>
</dbReference>
<keyword evidence="9" id="KW-0966">Cell projection</keyword>
<keyword evidence="6" id="KW-1006">Bacterial flagellum protein export</keyword>
<sequence length="256" mass="29664">MSKIFRPSQTVATNSNPREITIRNLHNPLSEIEEEPLTKEVLFVERDRLLKEARQTIEIEQNEWFEQKRIVQQEIDTLKEAWEHEKNALQQQAYEEAFQLGFEEGRNKALSDMHAAVEIANEVTMTSKENAQKYLASQERVILELAIRSASRILGRVLEEDHESFLSIVKKGLKEARESKEIKLFVSLEDFELVSSNRTELMAIFPPDIPFFIFADEDLQRNDCMIETNQGRIVASVKDQLSELKEKLVELLESGD</sequence>
<dbReference type="PANTHER" id="PTHR34982">
    <property type="entry name" value="YOP PROTEINS TRANSLOCATION PROTEIN L"/>
    <property type="match status" value="1"/>
</dbReference>
<dbReference type="RefSeq" id="WP_317941662.1">
    <property type="nucleotide sequence ID" value="NZ_JAUBDI010000001.1"/>
</dbReference>
<reference evidence="9 10" key="1">
    <citation type="submission" date="2023-06" db="EMBL/GenBank/DDBJ databases">
        <title>Sporosarcina sp. nov., isolated from Korean traditional fermented seafood 'Jeotgal'.</title>
        <authorList>
            <person name="Yang A.I."/>
            <person name="Shin N.-R."/>
        </authorList>
    </citation>
    <scope>NUCLEOTIDE SEQUENCE [LARGE SCALE GENOMIC DNA]</scope>
    <source>
        <strain evidence="9 10">KCTC13119</strain>
    </source>
</reference>
<dbReference type="PANTHER" id="PTHR34982:SF1">
    <property type="entry name" value="FLAGELLAR ASSEMBLY PROTEIN FLIH"/>
    <property type="match status" value="1"/>
</dbReference>
<evidence type="ECO:0000256" key="7">
    <source>
        <dbReference type="NCBIfam" id="TIGR03825"/>
    </source>
</evidence>
<protein>
    <recommendedName>
        <fullName evidence="7">Flagellar assembly protein FliH</fullName>
    </recommendedName>
</protein>
<evidence type="ECO:0000259" key="8">
    <source>
        <dbReference type="Pfam" id="PF02108"/>
    </source>
</evidence>
<keyword evidence="4" id="KW-1005">Bacterial flagellum biogenesis</keyword>
<evidence type="ECO:0000256" key="4">
    <source>
        <dbReference type="ARBA" id="ARBA00022795"/>
    </source>
</evidence>
<dbReference type="NCBIfam" id="TIGR03825">
    <property type="entry name" value="FliH_bacil"/>
    <property type="match status" value="1"/>
</dbReference>
<organism evidence="9 10">
    <name type="scientific">Sporosarcina saromensis</name>
    <dbReference type="NCBI Taxonomy" id="359365"/>
    <lineage>
        <taxon>Bacteria</taxon>
        <taxon>Bacillati</taxon>
        <taxon>Bacillota</taxon>
        <taxon>Bacilli</taxon>
        <taxon>Bacillales</taxon>
        <taxon>Caryophanaceae</taxon>
        <taxon>Sporosarcina</taxon>
    </lineage>
</organism>
<evidence type="ECO:0000256" key="5">
    <source>
        <dbReference type="ARBA" id="ARBA00022927"/>
    </source>
</evidence>
<evidence type="ECO:0000313" key="10">
    <source>
        <dbReference type="Proteomes" id="UP001282284"/>
    </source>
</evidence>
<keyword evidence="9" id="KW-0969">Cilium</keyword>
<name>A0ABU4G5W4_9BACL</name>
<keyword evidence="3" id="KW-0813">Transport</keyword>
<evidence type="ECO:0000313" key="9">
    <source>
        <dbReference type="EMBL" id="MDW0111782.1"/>
    </source>
</evidence>
<evidence type="ECO:0000256" key="2">
    <source>
        <dbReference type="ARBA" id="ARBA00006602"/>
    </source>
</evidence>
<evidence type="ECO:0000256" key="3">
    <source>
        <dbReference type="ARBA" id="ARBA00022448"/>
    </source>
</evidence>
<comment type="similarity">
    <text evidence="2">Belongs to the FliH family.</text>
</comment>
<dbReference type="InterPro" id="IPR018035">
    <property type="entry name" value="Flagellar_FliH/T3SS_HrpE"/>
</dbReference>
<dbReference type="InterPro" id="IPR051472">
    <property type="entry name" value="T3SS_Stator/FliH"/>
</dbReference>
<accession>A0ABU4G5W4</accession>
<dbReference type="InterPro" id="IPR022524">
    <property type="entry name" value="FliH_Bacilli"/>
</dbReference>
<evidence type="ECO:0000256" key="1">
    <source>
        <dbReference type="ARBA" id="ARBA00003041"/>
    </source>
</evidence>
<feature type="domain" description="Flagellar assembly protein FliH/Type III secretion system HrpE" evidence="8">
    <location>
        <begin position="126"/>
        <end position="243"/>
    </location>
</feature>
<comment type="function">
    <text evidence="1">Needed for flagellar regrowth and assembly.</text>
</comment>
<dbReference type="Proteomes" id="UP001282284">
    <property type="component" value="Unassembled WGS sequence"/>
</dbReference>
<keyword evidence="5" id="KW-0653">Protein transport</keyword>
<gene>
    <name evidence="9" type="primary">fliH</name>
    <name evidence="9" type="ORF">QT711_01200</name>
</gene>
<proteinExistence type="inferred from homology"/>
<keyword evidence="10" id="KW-1185">Reference proteome</keyword>